<feature type="domain" description="Phosphatidylglycerol lysyltransferase C-terminal" evidence="8">
    <location>
        <begin position="579"/>
        <end position="878"/>
    </location>
</feature>
<feature type="region of interest" description="Disordered" evidence="6">
    <location>
        <begin position="1"/>
        <end position="77"/>
    </location>
</feature>
<keyword evidence="2" id="KW-1003">Cell membrane</keyword>
<dbReference type="InterPro" id="IPR024320">
    <property type="entry name" value="LPG_synthase_C"/>
</dbReference>
<dbReference type="GO" id="GO:0005886">
    <property type="term" value="C:plasma membrane"/>
    <property type="evidence" value="ECO:0007669"/>
    <property type="project" value="UniProtKB-SubCell"/>
</dbReference>
<comment type="caution">
    <text evidence="9">The sequence shown here is derived from an EMBL/GenBank/DDBJ whole genome shotgun (WGS) entry which is preliminary data.</text>
</comment>
<keyword evidence="5 7" id="KW-0472">Membrane</keyword>
<feature type="transmembrane region" description="Helical" evidence="7">
    <location>
        <begin position="479"/>
        <end position="499"/>
    </location>
</feature>
<dbReference type="PANTHER" id="PTHR34697">
    <property type="entry name" value="PHOSPHATIDYLGLYCEROL LYSYLTRANSFERASE"/>
    <property type="match status" value="1"/>
</dbReference>
<dbReference type="RefSeq" id="WP_190214679.1">
    <property type="nucleotide sequence ID" value="NZ_BNBO01000057.1"/>
</dbReference>
<feature type="transmembrane region" description="Helical" evidence="7">
    <location>
        <begin position="237"/>
        <end position="253"/>
    </location>
</feature>
<name>A0A919L3Q8_9ACTN</name>
<dbReference type="EMBL" id="BNBO01000057">
    <property type="protein sequence ID" value="GHH82314.1"/>
    <property type="molecule type" value="Genomic_DNA"/>
</dbReference>
<dbReference type="GO" id="GO:0016755">
    <property type="term" value="F:aminoacyltransferase activity"/>
    <property type="evidence" value="ECO:0007669"/>
    <property type="project" value="TreeGrafter"/>
</dbReference>
<evidence type="ECO:0000256" key="6">
    <source>
        <dbReference type="SAM" id="MobiDB-lite"/>
    </source>
</evidence>
<dbReference type="InterPro" id="IPR035952">
    <property type="entry name" value="Rhomboid-like_sf"/>
</dbReference>
<evidence type="ECO:0000256" key="1">
    <source>
        <dbReference type="ARBA" id="ARBA00004651"/>
    </source>
</evidence>
<accession>A0A919L3Q8</accession>
<feature type="transmembrane region" description="Helical" evidence="7">
    <location>
        <begin position="405"/>
        <end position="425"/>
    </location>
</feature>
<evidence type="ECO:0000256" key="7">
    <source>
        <dbReference type="SAM" id="Phobius"/>
    </source>
</evidence>
<evidence type="ECO:0000256" key="5">
    <source>
        <dbReference type="ARBA" id="ARBA00023136"/>
    </source>
</evidence>
<dbReference type="InterPro" id="IPR051211">
    <property type="entry name" value="PG_lysyltransferase"/>
</dbReference>
<evidence type="ECO:0000256" key="4">
    <source>
        <dbReference type="ARBA" id="ARBA00022989"/>
    </source>
</evidence>
<evidence type="ECO:0000259" key="8">
    <source>
        <dbReference type="Pfam" id="PF09924"/>
    </source>
</evidence>
<feature type="transmembrane region" description="Helical" evidence="7">
    <location>
        <begin position="141"/>
        <end position="162"/>
    </location>
</feature>
<keyword evidence="4 7" id="KW-1133">Transmembrane helix</keyword>
<feature type="transmembrane region" description="Helical" evidence="7">
    <location>
        <begin position="310"/>
        <end position="331"/>
    </location>
</feature>
<feature type="compositionally biased region" description="Pro residues" evidence="6">
    <location>
        <begin position="25"/>
        <end position="55"/>
    </location>
</feature>
<dbReference type="AlphaFoldDB" id="A0A919L3Q8"/>
<evidence type="ECO:0000313" key="9">
    <source>
        <dbReference type="EMBL" id="GHH82314.1"/>
    </source>
</evidence>
<reference evidence="9" key="2">
    <citation type="submission" date="2020-09" db="EMBL/GenBank/DDBJ databases">
        <authorList>
            <person name="Sun Q."/>
            <person name="Ohkuma M."/>
        </authorList>
    </citation>
    <scope>NUCLEOTIDE SEQUENCE</scope>
    <source>
        <strain evidence="9">JCM 4646</strain>
    </source>
</reference>
<dbReference type="Proteomes" id="UP000617734">
    <property type="component" value="Unassembled WGS sequence"/>
</dbReference>
<feature type="transmembrane region" description="Helical" evidence="7">
    <location>
        <begin position="174"/>
        <end position="199"/>
    </location>
</feature>
<keyword evidence="3 7" id="KW-0812">Transmembrane</keyword>
<dbReference type="PANTHER" id="PTHR34697:SF2">
    <property type="entry name" value="PHOSPHATIDYLGLYCEROL LYSYLTRANSFERASE"/>
    <property type="match status" value="1"/>
</dbReference>
<comment type="subcellular location">
    <subcellularLocation>
        <location evidence="1">Cell membrane</location>
        <topology evidence="1">Multi-pass membrane protein</topology>
    </subcellularLocation>
</comment>
<gene>
    <name evidence="9" type="ORF">GCM10018781_67030</name>
</gene>
<feature type="transmembrane region" description="Helical" evidence="7">
    <location>
        <begin position="543"/>
        <end position="563"/>
    </location>
</feature>
<dbReference type="Pfam" id="PF09924">
    <property type="entry name" value="LPG_synthase_C"/>
    <property type="match status" value="1"/>
</dbReference>
<feature type="transmembrane region" description="Helical" evidence="7">
    <location>
        <begin position="437"/>
        <end position="459"/>
    </location>
</feature>
<evidence type="ECO:0000256" key="2">
    <source>
        <dbReference type="ARBA" id="ARBA00022475"/>
    </source>
</evidence>
<keyword evidence="10" id="KW-1185">Reference proteome</keyword>
<dbReference type="SUPFAM" id="SSF144091">
    <property type="entry name" value="Rhomboid-like"/>
    <property type="match status" value="1"/>
</dbReference>
<evidence type="ECO:0000313" key="10">
    <source>
        <dbReference type="Proteomes" id="UP000617734"/>
    </source>
</evidence>
<feature type="transmembrane region" description="Helical" evidence="7">
    <location>
        <begin position="211"/>
        <end position="230"/>
    </location>
</feature>
<feature type="compositionally biased region" description="Low complexity" evidence="6">
    <location>
        <begin position="15"/>
        <end position="24"/>
    </location>
</feature>
<dbReference type="GeneID" id="95356973"/>
<dbReference type="Pfam" id="PF20401">
    <property type="entry name" value="Rhomboid_2"/>
    <property type="match status" value="1"/>
</dbReference>
<evidence type="ECO:0000256" key="3">
    <source>
        <dbReference type="ARBA" id="ARBA00022692"/>
    </source>
</evidence>
<dbReference type="Gene3D" id="1.20.1540.10">
    <property type="entry name" value="Rhomboid-like"/>
    <property type="match status" value="1"/>
</dbReference>
<reference evidence="9" key="1">
    <citation type="journal article" date="2014" name="Int. J. Syst. Evol. Microbiol.">
        <title>Complete genome sequence of Corynebacterium casei LMG S-19264T (=DSM 44701T), isolated from a smear-ripened cheese.</title>
        <authorList>
            <consortium name="US DOE Joint Genome Institute (JGI-PGF)"/>
            <person name="Walter F."/>
            <person name="Albersmeier A."/>
            <person name="Kalinowski J."/>
            <person name="Ruckert C."/>
        </authorList>
    </citation>
    <scope>NUCLEOTIDE SEQUENCE</scope>
    <source>
        <strain evidence="9">JCM 4646</strain>
    </source>
</reference>
<dbReference type="InterPro" id="IPR046862">
    <property type="entry name" value="Rhomboid_2"/>
</dbReference>
<sequence length="913" mass="98366">MSAPATTPADGPAEARPMSAAGPAPAGPAPTAPSPAGPRPPAPTEPARPPAPTDPARPADPGAGPGEGPTAPAPEPARSRWLRQARRLREAPLTLGLLATLWIIGAATGSLRHGPSGPLLEHVGVGLPTLDAGRWWTPLTSLVWCSGLSAYAFTSLLLLLVGPVAERRLGRRRSVLVLVVGQVVATLLGTALVRLGIAAGEGWTLDIADQIATGPGVGLFGLAAVLGYRLTALWRRRMHLLVVLVPLVATLYIGHLQGLQRFTAAVVGLLVGGLLHRPGAHRDPAAEPDGVRRRRRLRLRRRGRPSHNETRVLVALCLVAAAVGPLFASLYDNAIGPFNSLSDLYLSRSYAPDEIADLCSISVHECARAHAVQDFFDSPGRLMAAAVPALLLVLAEGLRRGLRSAWRITVLTELIWICLLGRLLADDLSVLQDPADTAAVVEFFVEALLLPVLTTGLLIRTRHRFQLRMGRRVVRRLAAVIATALVLTATAYVGVGALVREQYDPAVTTGRLVAGLPAAYLPPAYAELLSDYPIATGPVARLLVTYCGLLFWTVTLSALLVALRRPVVHVDAEDAARARALLTAHGGSTLSFISTWDGNHYWFDEAGEAAVPYRVLSTVALTTGDPFGEPEARRRAVAGFARHCDARGWTPCFYSVTPEIREAAAELGWRSLQVAEDTVVALPELAFTGKKWQDIRTSLNKAGKQGIVAEWWSYRDAPADIKDQIRSISEEWVCDKGLPEMGFTLGGLDELEDPAVRVLIAVDPERQVHGLTSWMPVYEDGRPVGWTLDFMRRGSDGFRGVMEFLIASAALGFKEEGARFLSLSGAPLARADRGQDPTSLQRMLDWMGKVLEPVYGFRSLLAFKAKFQPEYRPLFMVYPDPAALPSITRAIGKAYLPHLTAAQGVRLMRKLSA</sequence>
<proteinExistence type="predicted"/>
<protein>
    <recommendedName>
        <fullName evidence="8">Phosphatidylglycerol lysyltransferase C-terminal domain-containing protein</fullName>
    </recommendedName>
</protein>
<feature type="transmembrane region" description="Helical" evidence="7">
    <location>
        <begin position="93"/>
        <end position="111"/>
    </location>
</feature>
<organism evidence="9 10">
    <name type="scientific">Kitasatospora indigofera</name>
    <dbReference type="NCBI Taxonomy" id="67307"/>
    <lineage>
        <taxon>Bacteria</taxon>
        <taxon>Bacillati</taxon>
        <taxon>Actinomycetota</taxon>
        <taxon>Actinomycetes</taxon>
        <taxon>Kitasatosporales</taxon>
        <taxon>Streptomycetaceae</taxon>
        <taxon>Kitasatospora</taxon>
    </lineage>
</organism>
<dbReference type="GO" id="GO:0055091">
    <property type="term" value="P:phospholipid homeostasis"/>
    <property type="evidence" value="ECO:0007669"/>
    <property type="project" value="TreeGrafter"/>
</dbReference>